<reference evidence="1" key="1">
    <citation type="journal article" date="2013" name="BMC Genomics">
        <title>Unscrambling butterfly oogenesis.</title>
        <authorList>
            <person name="Carter J.M."/>
            <person name="Baker S.C."/>
            <person name="Pink R."/>
            <person name="Carter D.R."/>
            <person name="Collins A."/>
            <person name="Tomlin J."/>
            <person name="Gibbs M."/>
            <person name="Breuker C.J."/>
        </authorList>
    </citation>
    <scope>NUCLEOTIDE SEQUENCE</scope>
    <source>
        <tissue evidence="1">Ovary</tissue>
    </source>
</reference>
<dbReference type="EMBL" id="GAIX01012774">
    <property type="protein sequence ID" value="JAA79786.1"/>
    <property type="molecule type" value="Transcribed_RNA"/>
</dbReference>
<name>S4NM39_9NEOP</name>
<dbReference type="AlphaFoldDB" id="S4NM39"/>
<evidence type="ECO:0000313" key="1">
    <source>
        <dbReference type="EMBL" id="JAA79786.1"/>
    </source>
</evidence>
<sequence length="77" mass="8942">MHTWNVDTWIVMDTTRYQCPYKWLRIGPDGERSYITRLLLAIAVITTLSHEGPTQERDRLDALCIPSMHATGWLVRA</sequence>
<proteinExistence type="predicted"/>
<reference evidence="1" key="2">
    <citation type="submission" date="2013-05" db="EMBL/GenBank/DDBJ databases">
        <authorList>
            <person name="Carter J.-M."/>
            <person name="Baker S.C."/>
            <person name="Pink R."/>
            <person name="Carter D.R.F."/>
            <person name="Collins A."/>
            <person name="Tomlin J."/>
            <person name="Gibbs M."/>
            <person name="Breuker C.J."/>
        </authorList>
    </citation>
    <scope>NUCLEOTIDE SEQUENCE</scope>
    <source>
        <tissue evidence="1">Ovary</tissue>
    </source>
</reference>
<organism evidence="1">
    <name type="scientific">Pararge aegeria</name>
    <name type="common">speckled wood butterfly</name>
    <dbReference type="NCBI Taxonomy" id="116150"/>
    <lineage>
        <taxon>Eukaryota</taxon>
        <taxon>Metazoa</taxon>
        <taxon>Ecdysozoa</taxon>
        <taxon>Arthropoda</taxon>
        <taxon>Hexapoda</taxon>
        <taxon>Insecta</taxon>
        <taxon>Pterygota</taxon>
        <taxon>Neoptera</taxon>
        <taxon>Endopterygota</taxon>
        <taxon>Lepidoptera</taxon>
        <taxon>Glossata</taxon>
        <taxon>Ditrysia</taxon>
        <taxon>Papilionoidea</taxon>
        <taxon>Nymphalidae</taxon>
        <taxon>Satyrinae</taxon>
        <taxon>Satyrini</taxon>
        <taxon>Parargina</taxon>
        <taxon>Pararge</taxon>
    </lineage>
</organism>
<protein>
    <submittedName>
        <fullName evidence="1">Uncharacterized protein</fullName>
    </submittedName>
</protein>
<accession>S4NM39</accession>